<feature type="non-terminal residue" evidence="3">
    <location>
        <position position="72"/>
    </location>
</feature>
<dbReference type="Proteomes" id="UP000823561">
    <property type="component" value="Unassembled WGS sequence"/>
</dbReference>
<dbReference type="SMART" id="SM00368">
    <property type="entry name" value="LRR_RI"/>
    <property type="match status" value="2"/>
</dbReference>
<keyword evidence="1" id="KW-0433">Leucine-rich repeat</keyword>
<proteinExistence type="predicted"/>
<dbReference type="Gene3D" id="3.80.10.10">
    <property type="entry name" value="Ribonuclease Inhibitor"/>
    <property type="match status" value="1"/>
</dbReference>
<dbReference type="InterPro" id="IPR032675">
    <property type="entry name" value="LRR_dom_sf"/>
</dbReference>
<sequence>MRELQLRWSKAGDSGVKHLSSLLEDPNFKLEKLNLDNCSIGDEGFRALASALISNPSHMRELQLRWNKAGDS</sequence>
<protein>
    <submittedName>
        <fullName evidence="3">Uncharacterized protein</fullName>
    </submittedName>
</protein>
<evidence type="ECO:0000313" key="3">
    <source>
        <dbReference type="EMBL" id="KAG5260509.1"/>
    </source>
</evidence>
<evidence type="ECO:0000256" key="1">
    <source>
        <dbReference type="ARBA" id="ARBA00022614"/>
    </source>
</evidence>
<comment type="caution">
    <text evidence="3">The sequence shown here is derived from an EMBL/GenBank/DDBJ whole genome shotgun (WGS) entry which is preliminary data.</text>
</comment>
<evidence type="ECO:0000313" key="4">
    <source>
        <dbReference type="Proteomes" id="UP000823561"/>
    </source>
</evidence>
<dbReference type="EMBL" id="JADWDJ010000438">
    <property type="protein sequence ID" value="KAG5260509.1"/>
    <property type="molecule type" value="Genomic_DNA"/>
</dbReference>
<dbReference type="InterPro" id="IPR051261">
    <property type="entry name" value="NLR"/>
</dbReference>
<dbReference type="AlphaFoldDB" id="A0AAV6FCK5"/>
<dbReference type="SUPFAM" id="SSF52047">
    <property type="entry name" value="RNI-like"/>
    <property type="match status" value="1"/>
</dbReference>
<keyword evidence="4" id="KW-1185">Reference proteome</keyword>
<name>A0AAV6FCK5_9TELE</name>
<accession>A0AAV6FCK5</accession>
<evidence type="ECO:0000256" key="2">
    <source>
        <dbReference type="ARBA" id="ARBA00022737"/>
    </source>
</evidence>
<dbReference type="PANTHER" id="PTHR24106">
    <property type="entry name" value="NACHT, LRR AND CARD DOMAINS-CONTAINING"/>
    <property type="match status" value="1"/>
</dbReference>
<organism evidence="3 4">
    <name type="scientific">Alosa alosa</name>
    <name type="common">allis shad</name>
    <dbReference type="NCBI Taxonomy" id="278164"/>
    <lineage>
        <taxon>Eukaryota</taxon>
        <taxon>Metazoa</taxon>
        <taxon>Chordata</taxon>
        <taxon>Craniata</taxon>
        <taxon>Vertebrata</taxon>
        <taxon>Euteleostomi</taxon>
        <taxon>Actinopterygii</taxon>
        <taxon>Neopterygii</taxon>
        <taxon>Teleostei</taxon>
        <taxon>Clupei</taxon>
        <taxon>Clupeiformes</taxon>
        <taxon>Clupeoidei</taxon>
        <taxon>Clupeidae</taxon>
        <taxon>Alosa</taxon>
    </lineage>
</organism>
<gene>
    <name evidence="3" type="ORF">AALO_G00308580</name>
</gene>
<keyword evidence="2" id="KW-0677">Repeat</keyword>
<reference evidence="3" key="1">
    <citation type="submission" date="2020-10" db="EMBL/GenBank/DDBJ databases">
        <title>Chromosome-scale genome assembly of the Allis shad, Alosa alosa.</title>
        <authorList>
            <person name="Margot Z."/>
            <person name="Christophe K."/>
            <person name="Cabau C."/>
            <person name="Louis A."/>
            <person name="Berthelot C."/>
            <person name="Parey E."/>
            <person name="Roest Crollius H."/>
            <person name="Montfort J."/>
            <person name="Robinson-Rechavi M."/>
            <person name="Bucao C."/>
            <person name="Bouchez O."/>
            <person name="Gislard M."/>
            <person name="Lluch J."/>
            <person name="Milhes M."/>
            <person name="Lampietro C."/>
            <person name="Lopez Roques C."/>
            <person name="Donnadieu C."/>
            <person name="Braasch I."/>
            <person name="Desvignes T."/>
            <person name="Postlethwait J."/>
            <person name="Bobe J."/>
            <person name="Guiguen Y."/>
        </authorList>
    </citation>
    <scope>NUCLEOTIDE SEQUENCE</scope>
    <source>
        <strain evidence="3">M-15738</strain>
        <tissue evidence="3">Blood</tissue>
    </source>
</reference>
<dbReference type="InterPro" id="IPR001611">
    <property type="entry name" value="Leu-rich_rpt"/>
</dbReference>
<dbReference type="Pfam" id="PF13516">
    <property type="entry name" value="LRR_6"/>
    <property type="match status" value="2"/>
</dbReference>